<feature type="domain" description="Protein-PII uridylyltransferase N-terminal" evidence="2">
    <location>
        <begin position="27"/>
        <end position="190"/>
    </location>
</feature>
<accession>A0A7C9NHX6</accession>
<dbReference type="AlphaFoldDB" id="A0A7C9NHX6"/>
<feature type="domain" description="DUF294" evidence="3">
    <location>
        <begin position="229"/>
        <end position="372"/>
    </location>
</feature>
<dbReference type="InterPro" id="IPR005105">
    <property type="entry name" value="GlnD_Uridyltrans_N"/>
</dbReference>
<name>A0A7C9NHX6_9BACT</name>
<comment type="caution">
    <text evidence="4">The sequence shown here is derived from an EMBL/GenBank/DDBJ whole genome shotgun (WGS) entry which is preliminary data.</text>
</comment>
<protein>
    <submittedName>
        <fullName evidence="4">Signal transduction protein</fullName>
    </submittedName>
</protein>
<dbReference type="Pfam" id="PF10335">
    <property type="entry name" value="DUF294_C"/>
    <property type="match status" value="1"/>
</dbReference>
<evidence type="ECO:0000259" key="3">
    <source>
        <dbReference type="Pfam" id="PF10335"/>
    </source>
</evidence>
<feature type="region of interest" description="Disordered" evidence="1">
    <location>
        <begin position="70"/>
        <end position="97"/>
    </location>
</feature>
<dbReference type="Pfam" id="PF03445">
    <property type="entry name" value="DUF294"/>
    <property type="match status" value="1"/>
</dbReference>
<dbReference type="GO" id="GO:0008773">
    <property type="term" value="F:[protein-PII] uridylyltransferase activity"/>
    <property type="evidence" value="ECO:0007669"/>
    <property type="project" value="InterPro"/>
</dbReference>
<reference evidence="4 5" key="1">
    <citation type="submission" date="2020-01" db="EMBL/GenBank/DDBJ databases">
        <title>Genome sequence of Desulfovibrio aerotolerans DSM 16695(T).</title>
        <authorList>
            <person name="Karnachuk O."/>
            <person name="Avakyan M."/>
            <person name="Mardanov A."/>
            <person name="Kadnikov V."/>
            <person name="Ravin N."/>
        </authorList>
    </citation>
    <scope>NUCLEOTIDE SEQUENCE [LARGE SCALE GENOMIC DNA]</scope>
    <source>
        <strain evidence="4 5">DSM 16695</strain>
    </source>
</reference>
<dbReference type="RefSeq" id="WP_160958579.1">
    <property type="nucleotide sequence ID" value="NZ_WVUD01000003.1"/>
</dbReference>
<evidence type="ECO:0000313" key="5">
    <source>
        <dbReference type="Proteomes" id="UP000482487"/>
    </source>
</evidence>
<evidence type="ECO:0000259" key="2">
    <source>
        <dbReference type="Pfam" id="PF03445"/>
    </source>
</evidence>
<dbReference type="EMBL" id="WVUD01000003">
    <property type="protein sequence ID" value="MYL82116.1"/>
    <property type="molecule type" value="Genomic_DNA"/>
</dbReference>
<evidence type="ECO:0000256" key="1">
    <source>
        <dbReference type="SAM" id="MobiDB-lite"/>
    </source>
</evidence>
<dbReference type="CDD" id="cd05401">
    <property type="entry name" value="NT_GlnE_GlnD_like"/>
    <property type="match status" value="1"/>
</dbReference>
<dbReference type="InterPro" id="IPR018821">
    <property type="entry name" value="DUF294_put_nucleoTrafse_sb-bd"/>
</dbReference>
<dbReference type="Proteomes" id="UP000482487">
    <property type="component" value="Unassembled WGS sequence"/>
</dbReference>
<gene>
    <name evidence="4" type="ORF">GTA51_03050</name>
</gene>
<evidence type="ECO:0000313" key="4">
    <source>
        <dbReference type="EMBL" id="MYL82116.1"/>
    </source>
</evidence>
<keyword evidence="5" id="KW-1185">Reference proteome</keyword>
<sequence>METAIRALEDALDLAADAAVLGRLLERIRGLIAGWAAPGCDALAVGRAASRLYDAFLVRAAVLARPWPLQSPEPPDLADPPDPANAPALPESPEPPDAGGRFALVVLGSQGRREQFLATDQDNALILANDCDTAPTQAAFAAYAGRLAAVLGQAGMPPCPKGIMAASPDWRKTLSQWRDAIDAAAGRPDEAAVLTVSLLADVRPVWGDATLAGAVTAHLLRRVGETPLLARGLAREALRFGPPALLFGHLAAGRFGLGQHTVIDLKGEAVYPLILGIKALALDAGIAAPDTLGRLDGLVAARVLGEPFAKDVQSALNAIQALRLTAQAKAWRTGAPMENKVVPARLEAVSLSGLEGALKAAGRLRDVLEHHFSLRCLT</sequence>
<feature type="compositionally biased region" description="Pro residues" evidence="1">
    <location>
        <begin position="70"/>
        <end position="96"/>
    </location>
</feature>
<proteinExistence type="predicted"/>
<organism evidence="4 5">
    <name type="scientific">Solidesulfovibrio aerotolerans</name>
    <dbReference type="NCBI Taxonomy" id="295255"/>
    <lineage>
        <taxon>Bacteria</taxon>
        <taxon>Pseudomonadati</taxon>
        <taxon>Thermodesulfobacteriota</taxon>
        <taxon>Desulfovibrionia</taxon>
        <taxon>Desulfovibrionales</taxon>
        <taxon>Desulfovibrionaceae</taxon>
        <taxon>Solidesulfovibrio</taxon>
    </lineage>
</organism>
<dbReference type="OrthoDB" id="9808528at2"/>